<evidence type="ECO:0000313" key="1">
    <source>
        <dbReference type="EMBL" id="KIK34765.1"/>
    </source>
</evidence>
<reference evidence="1 2" key="1">
    <citation type="submission" date="2014-04" db="EMBL/GenBank/DDBJ databases">
        <authorList>
            <consortium name="DOE Joint Genome Institute"/>
            <person name="Kuo A."/>
            <person name="Ruytinx J."/>
            <person name="Rineau F."/>
            <person name="Colpaert J."/>
            <person name="Kohler A."/>
            <person name="Nagy L.G."/>
            <person name="Floudas D."/>
            <person name="Copeland A."/>
            <person name="Barry K.W."/>
            <person name="Cichocki N."/>
            <person name="Veneault-Fourrey C."/>
            <person name="LaButti K."/>
            <person name="Lindquist E.A."/>
            <person name="Lipzen A."/>
            <person name="Lundell T."/>
            <person name="Morin E."/>
            <person name="Murat C."/>
            <person name="Sun H."/>
            <person name="Tunlid A."/>
            <person name="Henrissat B."/>
            <person name="Grigoriev I.V."/>
            <person name="Hibbett D.S."/>
            <person name="Martin F."/>
            <person name="Nordberg H.P."/>
            <person name="Cantor M.N."/>
            <person name="Hua S.X."/>
        </authorList>
    </citation>
    <scope>NUCLEOTIDE SEQUENCE [LARGE SCALE GENOMIC DNA]</scope>
    <source>
        <strain evidence="1 2">UH-Slu-Lm8-n1</strain>
    </source>
</reference>
<proteinExistence type="predicted"/>
<evidence type="ECO:0000313" key="2">
    <source>
        <dbReference type="Proteomes" id="UP000054485"/>
    </source>
</evidence>
<name>A0A0C9ZB45_9AGAM</name>
<accession>A0A0C9ZB45</accession>
<sequence>MARGRRAAGSAGALQGVAFWGSQNHARGSLLGFQHAASFINDILDDMYLFSRKEQEQSRQTGSYTAAEFVAESCGFSQDSLPMQQLCSTTNLEVRKFYLPSRWR</sequence>
<keyword evidence="2" id="KW-1185">Reference proteome</keyword>
<gene>
    <name evidence="1" type="ORF">CY34DRAFT_17496</name>
</gene>
<dbReference type="Proteomes" id="UP000054485">
    <property type="component" value="Unassembled WGS sequence"/>
</dbReference>
<dbReference type="AlphaFoldDB" id="A0A0C9ZB45"/>
<dbReference type="InParanoid" id="A0A0C9ZB45"/>
<protein>
    <submittedName>
        <fullName evidence="1">Uncharacterized protein</fullName>
    </submittedName>
</protein>
<organism evidence="1 2">
    <name type="scientific">Suillus luteus UH-Slu-Lm8-n1</name>
    <dbReference type="NCBI Taxonomy" id="930992"/>
    <lineage>
        <taxon>Eukaryota</taxon>
        <taxon>Fungi</taxon>
        <taxon>Dikarya</taxon>
        <taxon>Basidiomycota</taxon>
        <taxon>Agaricomycotina</taxon>
        <taxon>Agaricomycetes</taxon>
        <taxon>Agaricomycetidae</taxon>
        <taxon>Boletales</taxon>
        <taxon>Suillineae</taxon>
        <taxon>Suillaceae</taxon>
        <taxon>Suillus</taxon>
    </lineage>
</organism>
<dbReference type="HOGENOM" id="CLU_2251836_0_0_1"/>
<reference evidence="2" key="2">
    <citation type="submission" date="2015-01" db="EMBL/GenBank/DDBJ databases">
        <title>Evolutionary Origins and Diversification of the Mycorrhizal Mutualists.</title>
        <authorList>
            <consortium name="DOE Joint Genome Institute"/>
            <consortium name="Mycorrhizal Genomics Consortium"/>
            <person name="Kohler A."/>
            <person name="Kuo A."/>
            <person name="Nagy L.G."/>
            <person name="Floudas D."/>
            <person name="Copeland A."/>
            <person name="Barry K.W."/>
            <person name="Cichocki N."/>
            <person name="Veneault-Fourrey C."/>
            <person name="LaButti K."/>
            <person name="Lindquist E.A."/>
            <person name="Lipzen A."/>
            <person name="Lundell T."/>
            <person name="Morin E."/>
            <person name="Murat C."/>
            <person name="Riley R."/>
            <person name="Ohm R."/>
            <person name="Sun H."/>
            <person name="Tunlid A."/>
            <person name="Henrissat B."/>
            <person name="Grigoriev I.V."/>
            <person name="Hibbett D.S."/>
            <person name="Martin F."/>
        </authorList>
    </citation>
    <scope>NUCLEOTIDE SEQUENCE [LARGE SCALE GENOMIC DNA]</scope>
    <source>
        <strain evidence="2">UH-Slu-Lm8-n1</strain>
    </source>
</reference>
<dbReference type="EMBL" id="KN835707">
    <property type="protein sequence ID" value="KIK34765.1"/>
    <property type="molecule type" value="Genomic_DNA"/>
</dbReference>